<reference evidence="1" key="1">
    <citation type="submission" date="2014-11" db="EMBL/GenBank/DDBJ databases">
        <authorList>
            <person name="Amaro Gonzalez C."/>
        </authorList>
    </citation>
    <scope>NUCLEOTIDE SEQUENCE</scope>
</reference>
<protein>
    <submittedName>
        <fullName evidence="1">Uncharacterized protein</fullName>
    </submittedName>
</protein>
<evidence type="ECO:0000313" key="1">
    <source>
        <dbReference type="EMBL" id="JAI06934.1"/>
    </source>
</evidence>
<sequence>MVQCYMQLFNVWNTPWVFQQPCLLSNQLVLN</sequence>
<accession>A0A0E9XZ26</accession>
<dbReference type="AlphaFoldDB" id="A0A0E9XZ26"/>
<reference evidence="1" key="2">
    <citation type="journal article" date="2015" name="Fish Shellfish Immunol.">
        <title>Early steps in the European eel (Anguilla anguilla)-Vibrio vulnificus interaction in the gills: Role of the RtxA13 toxin.</title>
        <authorList>
            <person name="Callol A."/>
            <person name="Pajuelo D."/>
            <person name="Ebbesson L."/>
            <person name="Teles M."/>
            <person name="MacKenzie S."/>
            <person name="Amaro C."/>
        </authorList>
    </citation>
    <scope>NUCLEOTIDE SEQUENCE</scope>
</reference>
<dbReference type="EMBL" id="GBXM01001644">
    <property type="protein sequence ID" value="JAI06934.1"/>
    <property type="molecule type" value="Transcribed_RNA"/>
</dbReference>
<organism evidence="1">
    <name type="scientific">Anguilla anguilla</name>
    <name type="common">European freshwater eel</name>
    <name type="synonym">Muraena anguilla</name>
    <dbReference type="NCBI Taxonomy" id="7936"/>
    <lineage>
        <taxon>Eukaryota</taxon>
        <taxon>Metazoa</taxon>
        <taxon>Chordata</taxon>
        <taxon>Craniata</taxon>
        <taxon>Vertebrata</taxon>
        <taxon>Euteleostomi</taxon>
        <taxon>Actinopterygii</taxon>
        <taxon>Neopterygii</taxon>
        <taxon>Teleostei</taxon>
        <taxon>Anguilliformes</taxon>
        <taxon>Anguillidae</taxon>
        <taxon>Anguilla</taxon>
    </lineage>
</organism>
<name>A0A0E9XZ26_ANGAN</name>
<proteinExistence type="predicted"/>